<evidence type="ECO:0000256" key="1">
    <source>
        <dbReference type="ARBA" id="ARBA00000900"/>
    </source>
</evidence>
<keyword evidence="12 16" id="KW-0472">Membrane</keyword>
<keyword evidence="11 16" id="KW-1133">Transmembrane helix</keyword>
<evidence type="ECO:0000256" key="12">
    <source>
        <dbReference type="ARBA" id="ARBA00023136"/>
    </source>
</evidence>
<evidence type="ECO:0000256" key="10">
    <source>
        <dbReference type="ARBA" id="ARBA00022833"/>
    </source>
</evidence>
<evidence type="ECO:0000256" key="4">
    <source>
        <dbReference type="ARBA" id="ARBA00012483"/>
    </source>
</evidence>
<dbReference type="GO" id="GO:0016567">
    <property type="term" value="P:protein ubiquitination"/>
    <property type="evidence" value="ECO:0007669"/>
    <property type="project" value="InterPro"/>
</dbReference>
<dbReference type="InterPro" id="IPR001841">
    <property type="entry name" value="Znf_RING"/>
</dbReference>
<evidence type="ECO:0000256" key="14">
    <source>
        <dbReference type="PROSITE-ProRule" id="PRU00175"/>
    </source>
</evidence>
<dbReference type="SUPFAM" id="SSF57850">
    <property type="entry name" value="RING/U-box"/>
    <property type="match status" value="1"/>
</dbReference>
<feature type="transmembrane region" description="Helical" evidence="16">
    <location>
        <begin position="20"/>
        <end position="45"/>
    </location>
</feature>
<dbReference type="GO" id="GO:0016020">
    <property type="term" value="C:membrane"/>
    <property type="evidence" value="ECO:0007669"/>
    <property type="project" value="UniProtKB-SubCell"/>
</dbReference>
<comment type="pathway">
    <text evidence="3">Protein modification; protein ubiquitination.</text>
</comment>
<dbReference type="InterPro" id="IPR013083">
    <property type="entry name" value="Znf_RING/FYVE/PHD"/>
</dbReference>
<dbReference type="Gene3D" id="3.30.40.10">
    <property type="entry name" value="Zinc/RING finger domain, C3HC4 (zinc finger)"/>
    <property type="match status" value="1"/>
</dbReference>
<evidence type="ECO:0000256" key="8">
    <source>
        <dbReference type="ARBA" id="ARBA00022771"/>
    </source>
</evidence>
<evidence type="ECO:0000313" key="18">
    <source>
        <dbReference type="EMBL" id="JAG98271.1"/>
    </source>
</evidence>
<comment type="subcellular location">
    <subcellularLocation>
        <location evidence="2">Membrane</location>
        <topology evidence="2">Single-pass membrane protein</topology>
    </subcellularLocation>
</comment>
<evidence type="ECO:0000256" key="15">
    <source>
        <dbReference type="SAM" id="MobiDB-lite"/>
    </source>
</evidence>
<comment type="catalytic activity">
    <reaction evidence="1">
        <text>S-ubiquitinyl-[E2 ubiquitin-conjugating enzyme]-L-cysteine + [acceptor protein]-L-lysine = [E2 ubiquitin-conjugating enzyme]-L-cysteine + N(6)-ubiquitinyl-[acceptor protein]-L-lysine.</text>
        <dbReference type="EC" id="2.3.2.27"/>
    </reaction>
</comment>
<evidence type="ECO:0000256" key="3">
    <source>
        <dbReference type="ARBA" id="ARBA00004906"/>
    </source>
</evidence>
<feature type="compositionally biased region" description="Basic and acidic residues" evidence="15">
    <location>
        <begin position="241"/>
        <end position="253"/>
    </location>
</feature>
<dbReference type="Pfam" id="PF13639">
    <property type="entry name" value="zf-RING_2"/>
    <property type="match status" value="1"/>
</dbReference>
<evidence type="ECO:0000259" key="17">
    <source>
        <dbReference type="PROSITE" id="PS50089"/>
    </source>
</evidence>
<dbReference type="SMART" id="SM00184">
    <property type="entry name" value="RING"/>
    <property type="match status" value="1"/>
</dbReference>
<dbReference type="InterPro" id="IPR044600">
    <property type="entry name" value="ATL1/ATL16-like"/>
</dbReference>
<keyword evidence="8 14" id="KW-0863">Zinc-finger</keyword>
<keyword evidence="7" id="KW-0479">Metal-binding</keyword>
<dbReference type="EC" id="2.3.2.27" evidence="4"/>
<evidence type="ECO:0000256" key="2">
    <source>
        <dbReference type="ARBA" id="ARBA00004167"/>
    </source>
</evidence>
<dbReference type="PROSITE" id="PS50089">
    <property type="entry name" value="ZF_RING_2"/>
    <property type="match status" value="1"/>
</dbReference>
<organism evidence="18">
    <name type="scientific">Araucaria cunninghamii</name>
    <name type="common">Hoop pine</name>
    <name type="synonym">Moreton Bay pine</name>
    <dbReference type="NCBI Taxonomy" id="56994"/>
    <lineage>
        <taxon>Eukaryota</taxon>
        <taxon>Viridiplantae</taxon>
        <taxon>Streptophyta</taxon>
        <taxon>Embryophyta</taxon>
        <taxon>Tracheophyta</taxon>
        <taxon>Spermatophyta</taxon>
        <taxon>Pinopsida</taxon>
        <taxon>Pinidae</taxon>
        <taxon>Conifers II</taxon>
        <taxon>Araucariales</taxon>
        <taxon>Araucariaceae</taxon>
        <taxon>Araucaria</taxon>
    </lineage>
</organism>
<keyword evidence="5" id="KW-0808">Transferase</keyword>
<keyword evidence="9" id="KW-0833">Ubl conjugation pathway</keyword>
<evidence type="ECO:0000256" key="16">
    <source>
        <dbReference type="SAM" id="Phobius"/>
    </source>
</evidence>
<evidence type="ECO:0000256" key="13">
    <source>
        <dbReference type="ARBA" id="ARBA00024209"/>
    </source>
</evidence>
<feature type="domain" description="RING-type" evidence="17">
    <location>
        <begin position="102"/>
        <end position="144"/>
    </location>
</feature>
<dbReference type="GO" id="GO:0061630">
    <property type="term" value="F:ubiquitin protein ligase activity"/>
    <property type="evidence" value="ECO:0007669"/>
    <property type="project" value="UniProtKB-EC"/>
</dbReference>
<evidence type="ECO:0000256" key="11">
    <source>
        <dbReference type="ARBA" id="ARBA00022989"/>
    </source>
</evidence>
<dbReference type="GO" id="GO:0008270">
    <property type="term" value="F:zinc ion binding"/>
    <property type="evidence" value="ECO:0007669"/>
    <property type="project" value="UniProtKB-KW"/>
</dbReference>
<sequence>MGSPDSSHHGYRYDINGRIMIAAVIVLFVVVLFVFLLHMYARWFWRYSARMSRRRTLRRRRFYFEEEVDAVRLRSVGLDSKVLEALPMFVYKAQDFSEGLDCAVCLSEFQENEKGRVLPKCRHSFHIECIDMWFHSHSTCPLCRVSAQPDQAISSLETAKMEEVSNSAPALEVVVNEEQGQTSSEQGAVSGRRTLPQIAVDIPKRRTDSFSSPRDLGQVYSPNGSSSKSPVSHLRSLSRMLSRDRDRDRKVFPDLESADGAAEEQHKTEII</sequence>
<dbReference type="FunFam" id="3.30.40.10:FF:000475">
    <property type="entry name" value="RING-H2 finger protein ATL3"/>
    <property type="match status" value="1"/>
</dbReference>
<comment type="similarity">
    <text evidence="13">Belongs to the RING-type zinc finger family. ATL subfamily.</text>
</comment>
<protein>
    <recommendedName>
        <fullName evidence="4">RING-type E3 ubiquitin transferase</fullName>
        <ecNumber evidence="4">2.3.2.27</ecNumber>
    </recommendedName>
</protein>
<keyword evidence="6 16" id="KW-0812">Transmembrane</keyword>
<dbReference type="EMBL" id="GCKF01026883">
    <property type="protein sequence ID" value="JAG98271.1"/>
    <property type="molecule type" value="Transcribed_RNA"/>
</dbReference>
<evidence type="ECO:0000256" key="7">
    <source>
        <dbReference type="ARBA" id="ARBA00022723"/>
    </source>
</evidence>
<feature type="compositionally biased region" description="Low complexity" evidence="15">
    <location>
        <begin position="221"/>
        <end position="240"/>
    </location>
</feature>
<proteinExistence type="inferred from homology"/>
<dbReference type="PANTHER" id="PTHR46913:SF1">
    <property type="entry name" value="RING-H2 FINGER PROTEIN ATL16"/>
    <property type="match status" value="1"/>
</dbReference>
<feature type="compositionally biased region" description="Polar residues" evidence="15">
    <location>
        <begin position="178"/>
        <end position="187"/>
    </location>
</feature>
<dbReference type="PANTHER" id="PTHR46913">
    <property type="entry name" value="RING-H2 FINGER PROTEIN ATL16"/>
    <property type="match status" value="1"/>
</dbReference>
<evidence type="ECO:0000256" key="9">
    <source>
        <dbReference type="ARBA" id="ARBA00022786"/>
    </source>
</evidence>
<evidence type="ECO:0000256" key="6">
    <source>
        <dbReference type="ARBA" id="ARBA00022692"/>
    </source>
</evidence>
<dbReference type="CDD" id="cd16461">
    <property type="entry name" value="RING-H2_EL5-like"/>
    <property type="match status" value="1"/>
</dbReference>
<feature type="region of interest" description="Disordered" evidence="15">
    <location>
        <begin position="177"/>
        <end position="271"/>
    </location>
</feature>
<keyword evidence="10" id="KW-0862">Zinc</keyword>
<evidence type="ECO:0000256" key="5">
    <source>
        <dbReference type="ARBA" id="ARBA00022679"/>
    </source>
</evidence>
<accession>A0A0D6R6C7</accession>
<reference evidence="18" key="1">
    <citation type="submission" date="2015-03" db="EMBL/GenBank/DDBJ databases">
        <title>A transcriptome of Araucaria cunninghamii, an australian fine timber species.</title>
        <authorList>
            <person name="Jing Yi C.J.Y."/>
            <person name="Yin San L.Y.S."/>
            <person name="Abdul Karim S.S."/>
            <person name="Wan Azmi N.N."/>
            <person name="Hercus R.R."/>
            <person name="Croft L.L."/>
        </authorList>
    </citation>
    <scope>NUCLEOTIDE SEQUENCE</scope>
    <source>
        <strain evidence="18">MI0301</strain>
        <tissue evidence="18">Leaf</tissue>
    </source>
</reference>
<dbReference type="AlphaFoldDB" id="A0A0D6R6C7"/>
<name>A0A0D6R6C7_ARACU</name>